<protein>
    <recommendedName>
        <fullName evidence="5">Sfi1 spindle body domain-containing protein</fullName>
    </recommendedName>
</protein>
<organism evidence="3 4">
    <name type="scientific">Aphanomyces astaci</name>
    <name type="common">Crayfish plague agent</name>
    <dbReference type="NCBI Taxonomy" id="112090"/>
    <lineage>
        <taxon>Eukaryota</taxon>
        <taxon>Sar</taxon>
        <taxon>Stramenopiles</taxon>
        <taxon>Oomycota</taxon>
        <taxon>Saprolegniomycetes</taxon>
        <taxon>Saprolegniales</taxon>
        <taxon>Verrucalvaceae</taxon>
        <taxon>Aphanomyces</taxon>
    </lineage>
</organism>
<sequence>LDGLAGRSLNLDEREKQEKDALQVVMNAAKAKAAAELQVATQQAEQARRDEANARVRDESDIYICNLIDKMGVQARVMGRTGCELWHGGLNANDDEEEGDGDGKDEPTTWRGFPPPSVHDESSDVMLRFDMLVRETCDTVVWPLVCMYRANTSTTMATSAAMLRSHRITCTVAIQAGNTKTCSLRREACMNSDEREKPKWRGCRIGEAMMYDIVDRIGHILRRAEKAHGRTDLTLLQVLEAAEHSQQPHLSRRVQQLVLTLSMDPEPNWWKKLARHVSRVHAFEGWAKVAKNLRATRHRCAKQSAQEAKTVTAAVQFRRRARFWREWKQRKLIAAVVHTFRTQMKHHVRRMAFCVWLQYVDENRCTRRMLESQWAHRNSRQVARAFAGWYQWHNATKSKRLWTAKLGQAKRWFHASTVHVTWTTWKVQIALVRRQKHSMRGIVQRWHQLDLAGRMLRWRAYADHRLHRAHQTAAAATAFQRALCRRALTQWQQRRIAQLALKRRLQDLLGTRRLAQLQHCTATWRSFVHSKQMLVAKLHEFMATSSATLMSTRYIQ</sequence>
<feature type="non-terminal residue" evidence="3">
    <location>
        <position position="1"/>
    </location>
</feature>
<proteinExistence type="predicted"/>
<feature type="region of interest" description="Disordered" evidence="2">
    <location>
        <begin position="89"/>
        <end position="118"/>
    </location>
</feature>
<comment type="caution">
    <text evidence="3">The sequence shown here is derived from an EMBL/GenBank/DDBJ whole genome shotgun (WGS) entry which is preliminary data.</text>
</comment>
<feature type="coiled-coil region" evidence="1">
    <location>
        <begin position="30"/>
        <end position="57"/>
    </location>
</feature>
<dbReference type="AlphaFoldDB" id="A0A425CVP5"/>
<evidence type="ECO:0000256" key="2">
    <source>
        <dbReference type="SAM" id="MobiDB-lite"/>
    </source>
</evidence>
<evidence type="ECO:0000313" key="4">
    <source>
        <dbReference type="Proteomes" id="UP000284702"/>
    </source>
</evidence>
<accession>A0A425CVP5</accession>
<name>A0A425CVP5_APHAT</name>
<evidence type="ECO:0000256" key="1">
    <source>
        <dbReference type="SAM" id="Coils"/>
    </source>
</evidence>
<dbReference type="EMBL" id="MZMZ02003636">
    <property type="protein sequence ID" value="RQM21168.1"/>
    <property type="molecule type" value="Genomic_DNA"/>
</dbReference>
<dbReference type="Proteomes" id="UP000284702">
    <property type="component" value="Unassembled WGS sequence"/>
</dbReference>
<keyword evidence="4" id="KW-1185">Reference proteome</keyword>
<keyword evidence="1" id="KW-0175">Coiled coil</keyword>
<reference evidence="3" key="1">
    <citation type="submission" date="2018-07" db="EMBL/GenBank/DDBJ databases">
        <title>Annotation of Aphanomyces astaci genome assembly.</title>
        <authorList>
            <person name="Studholme D.J."/>
        </authorList>
    </citation>
    <scope>NUCLEOTIDE SEQUENCE [LARGE SCALE GENOMIC DNA]</scope>
    <source>
        <strain evidence="3">Pc</strain>
    </source>
</reference>
<dbReference type="VEuPathDB" id="FungiDB:H257_00091"/>
<evidence type="ECO:0000313" key="3">
    <source>
        <dbReference type="EMBL" id="RQM21168.1"/>
    </source>
</evidence>
<gene>
    <name evidence="3" type="ORF">B5M09_010055</name>
</gene>
<evidence type="ECO:0008006" key="5">
    <source>
        <dbReference type="Google" id="ProtNLM"/>
    </source>
</evidence>